<organism evidence="1 3">
    <name type="scientific">Trichinella pseudospiralis</name>
    <name type="common">Parasitic roundworm</name>
    <dbReference type="NCBI Taxonomy" id="6337"/>
    <lineage>
        <taxon>Eukaryota</taxon>
        <taxon>Metazoa</taxon>
        <taxon>Ecdysozoa</taxon>
        <taxon>Nematoda</taxon>
        <taxon>Enoplea</taxon>
        <taxon>Dorylaimia</taxon>
        <taxon>Trichinellida</taxon>
        <taxon>Trichinellidae</taxon>
        <taxon>Trichinella</taxon>
    </lineage>
</organism>
<evidence type="ECO:0000313" key="4">
    <source>
        <dbReference type="Proteomes" id="UP000054826"/>
    </source>
</evidence>
<reference evidence="3 4" key="1">
    <citation type="submission" date="2015-01" db="EMBL/GenBank/DDBJ databases">
        <title>Evolution of Trichinella species and genotypes.</title>
        <authorList>
            <person name="Korhonen P.K."/>
            <person name="Edoardo P."/>
            <person name="Giuseppe L.R."/>
            <person name="Gasser R.B."/>
        </authorList>
    </citation>
    <scope>NUCLEOTIDE SEQUENCE [LARGE SCALE GENOMIC DNA]</scope>
    <source>
        <strain evidence="2">ISS176</strain>
        <strain evidence="1">ISS588</strain>
    </source>
</reference>
<dbReference type="EMBL" id="JYDV01000135">
    <property type="protein sequence ID" value="KRZ29861.1"/>
    <property type="molecule type" value="Genomic_DNA"/>
</dbReference>
<protein>
    <submittedName>
        <fullName evidence="1">Uncharacterized protein</fullName>
    </submittedName>
</protein>
<accession>A0A0V1GJA0</accession>
<dbReference type="EMBL" id="JYDS01001848">
    <property type="protein sequence ID" value="KRY98254.1"/>
    <property type="molecule type" value="Genomic_DNA"/>
</dbReference>
<comment type="caution">
    <text evidence="1">The sequence shown here is derived from an EMBL/GenBank/DDBJ whole genome shotgun (WGS) entry which is preliminary data.</text>
</comment>
<dbReference type="Proteomes" id="UP000054805">
    <property type="component" value="Unassembled WGS sequence"/>
</dbReference>
<name>A0A0V1GJA0_TRIPS</name>
<evidence type="ECO:0000313" key="1">
    <source>
        <dbReference type="EMBL" id="KRY98254.1"/>
    </source>
</evidence>
<dbReference type="Proteomes" id="UP000054826">
    <property type="component" value="Unassembled WGS sequence"/>
</dbReference>
<dbReference type="AlphaFoldDB" id="A0A0V1GJA0"/>
<keyword evidence="3" id="KW-1185">Reference proteome</keyword>
<gene>
    <name evidence="1" type="ORF">T4B_8850</name>
    <name evidence="2" type="ORF">T4C_11181</name>
</gene>
<sequence length="31" mass="3299">MGCVSANLTFDLGKVEISLLLLFVSIPTCTL</sequence>
<evidence type="ECO:0000313" key="2">
    <source>
        <dbReference type="EMBL" id="KRZ29861.1"/>
    </source>
</evidence>
<proteinExistence type="predicted"/>
<evidence type="ECO:0000313" key="3">
    <source>
        <dbReference type="Proteomes" id="UP000054805"/>
    </source>
</evidence>